<dbReference type="AlphaFoldDB" id="X1CP33"/>
<dbReference type="GO" id="GO:0046872">
    <property type="term" value="F:metal ion binding"/>
    <property type="evidence" value="ECO:0007669"/>
    <property type="project" value="InterPro"/>
</dbReference>
<dbReference type="Pfam" id="PF00883">
    <property type="entry name" value="Peptidase_M17"/>
    <property type="match status" value="1"/>
</dbReference>
<accession>X1CP33</accession>
<evidence type="ECO:0000313" key="2">
    <source>
        <dbReference type="EMBL" id="GAH09527.1"/>
    </source>
</evidence>
<protein>
    <recommendedName>
        <fullName evidence="1">Cytosol aminopeptidase domain-containing protein</fullName>
    </recommendedName>
</protein>
<evidence type="ECO:0000259" key="1">
    <source>
        <dbReference type="Pfam" id="PF00883"/>
    </source>
</evidence>
<feature type="non-terminal residue" evidence="2">
    <location>
        <position position="1"/>
    </location>
</feature>
<dbReference type="EMBL" id="BART01037635">
    <property type="protein sequence ID" value="GAH09527.1"/>
    <property type="molecule type" value="Genomic_DNA"/>
</dbReference>
<feature type="domain" description="Cytosol aminopeptidase" evidence="1">
    <location>
        <begin position="1"/>
        <end position="42"/>
    </location>
</feature>
<dbReference type="GO" id="GO:0006508">
    <property type="term" value="P:proteolysis"/>
    <property type="evidence" value="ECO:0007669"/>
    <property type="project" value="InterPro"/>
</dbReference>
<proteinExistence type="predicted"/>
<name>X1CP33_9ZZZZ</name>
<dbReference type="Gene3D" id="3.40.630.10">
    <property type="entry name" value="Zn peptidases"/>
    <property type="match status" value="1"/>
</dbReference>
<sequence length="48" mass="5479">IFLKEFTNYPWAHLDIAGMALTDKESNYITSGGTGFGVRLLVDFLRNW</sequence>
<reference evidence="2" key="1">
    <citation type="journal article" date="2014" name="Front. Microbiol.">
        <title>High frequency of phylogenetically diverse reductive dehalogenase-homologous genes in deep subseafloor sedimentary metagenomes.</title>
        <authorList>
            <person name="Kawai M."/>
            <person name="Futagami T."/>
            <person name="Toyoda A."/>
            <person name="Takaki Y."/>
            <person name="Nishi S."/>
            <person name="Hori S."/>
            <person name="Arai W."/>
            <person name="Tsubouchi T."/>
            <person name="Morono Y."/>
            <person name="Uchiyama I."/>
            <person name="Ito T."/>
            <person name="Fujiyama A."/>
            <person name="Inagaki F."/>
            <person name="Takami H."/>
        </authorList>
    </citation>
    <scope>NUCLEOTIDE SEQUENCE</scope>
    <source>
        <strain evidence="2">Expedition CK06-06</strain>
    </source>
</reference>
<dbReference type="GO" id="GO:0070006">
    <property type="term" value="F:metalloaminopeptidase activity"/>
    <property type="evidence" value="ECO:0007669"/>
    <property type="project" value="InterPro"/>
</dbReference>
<comment type="caution">
    <text evidence="2">The sequence shown here is derived from an EMBL/GenBank/DDBJ whole genome shotgun (WGS) entry which is preliminary data.</text>
</comment>
<organism evidence="2">
    <name type="scientific">marine sediment metagenome</name>
    <dbReference type="NCBI Taxonomy" id="412755"/>
    <lineage>
        <taxon>unclassified sequences</taxon>
        <taxon>metagenomes</taxon>
        <taxon>ecological metagenomes</taxon>
    </lineage>
</organism>
<dbReference type="InterPro" id="IPR000819">
    <property type="entry name" value="Peptidase_M17_C"/>
</dbReference>
<dbReference type="SUPFAM" id="SSF53187">
    <property type="entry name" value="Zn-dependent exopeptidases"/>
    <property type="match status" value="1"/>
</dbReference>
<gene>
    <name evidence="2" type="ORF">S01H4_62863</name>
</gene>